<proteinExistence type="inferred from homology"/>
<keyword evidence="9" id="KW-1185">Reference proteome</keyword>
<feature type="domain" description="Fibronectin type-III" evidence="7">
    <location>
        <begin position="759"/>
        <end position="844"/>
    </location>
</feature>
<protein>
    <recommendedName>
        <fullName evidence="7">Fibronectin type-III domain-containing protein</fullName>
    </recommendedName>
</protein>
<evidence type="ECO:0000256" key="2">
    <source>
        <dbReference type="ARBA" id="ARBA00022801"/>
    </source>
</evidence>
<dbReference type="InterPro" id="IPR015943">
    <property type="entry name" value="WD40/YVTN_repeat-like_dom_sf"/>
</dbReference>
<dbReference type="InterPro" id="IPR031965">
    <property type="entry name" value="CBM26"/>
</dbReference>
<evidence type="ECO:0000256" key="3">
    <source>
        <dbReference type="ARBA" id="ARBA00023277"/>
    </source>
</evidence>
<organism evidence="8 9">
    <name type="scientific">Aquimarina litoralis</name>
    <dbReference type="NCBI Taxonomy" id="584605"/>
    <lineage>
        <taxon>Bacteria</taxon>
        <taxon>Pseudomonadati</taxon>
        <taxon>Bacteroidota</taxon>
        <taxon>Flavobacteriia</taxon>
        <taxon>Flavobacteriales</taxon>
        <taxon>Flavobacteriaceae</taxon>
        <taxon>Aquimarina</taxon>
    </lineage>
</organism>
<comment type="caution">
    <text evidence="8">The sequence shown here is derived from an EMBL/GenBank/DDBJ whole genome shotgun (WGS) entry which is preliminary data.</text>
</comment>
<sequence>MIKSNLVFSIALWLFIFFRVTIGNAQYNADAPWMSEIVQKSTSDTKNTLKFNDLVNAFDRYWENKDFDVKGNGHKPFKRWQEFHKNTVMPNGTLPTSDFLWDVWEEKQNKKAYSNKMTASWLPIGPFDHDPTNSWSPGQGRINVGIIDPNQSNVMYVGAPSGGIWKSIDNGENWEPLSDDLPQIGVSGIAINYNNSNVIYISTGDDDASDSYGIGVLKSTDGGVTWNKTGLEASDQYEIGNDIYIDPDNSNKLWVATSRGVYKTEDAGVNWVKTLVGNIKDIKIKPGDSNTIYAATSNTFYKSTDGGNSFYVVQSGLPTNSSRLVIDVTPADPNYVYVLSAAIGNSFQGLYKSTDAGSSFHKTQETENILESTQAWYDLALAVSDQDPDMVFVGCLNVWKSIDGGDNFIRVNRWNNPTEPTYTHADIHFLRFYNGRLLCGSDGGIYESVNNGISFTDLTKGLQIGQFYKISVAENSSSDHLVGGLQDNGGYALDGSQWNIYHGADGMDCAVQGNDSNTYYGFIQYGISLYKTEDRGKTRRYSGGGPERGNWVTPLVSDRNGNIYAGFKSFYKLDNVSFRKQTDFDFGGSNIDHIELDPTDMNIIYAADFRDLYRSKDRGVNWEKIYSFPSSITSIEVHNDNNQIVYVSTSGSISGKVFRSENQGVSFQDISGDLPPDAKFVVRHHKGTESIYLGTYLGVYLKNGEEPWQDYSSNLPNVAVRDLEVNLKDNVLLAATYGRGVWKVPLAIEIPLDEIAPSKPLEVVASEIDQVSLTLTWNASMDNIAVTSYEIYEGDEFVKSVNGTTTNITGLSANTSYEFRIIALDRKGNKSIPSDVTFVTTEMVSEITVNFYKPWGWSDQVQVYFFSASLNTTLSGTNEWPGQSMSLFPTTNWYSYTVQLPAGVHENDIRMVFNADGNQTDDLMRSSDGWYHEGVWSAECPIDCDGLNATVIDIYFNTPTYSWNGPSNIYVFDRNRNITLENTVAWPGQAMATISGTPWKKWSFIVPNEVSPDDIGIVFNDGNGMQTVDLARNRTGWFTAGYIDNGKYVGFWSDSCPSSCDQIPSIDEVEESISTIASTSEHTVKAMIIPNPIKEDSFLRLDLPSNGVLEVNLINILGQKRSIFKGNAISGRMDIQLNHLDNERKGIYFYEIKLNGTRLHTIKAVVQ</sequence>
<dbReference type="SUPFAM" id="SSF110296">
    <property type="entry name" value="Oligoxyloglucan reducing end-specific cellobiohydrolase"/>
    <property type="match status" value="2"/>
</dbReference>
<name>A0ABN1IQ39_9FLAO</name>
<accession>A0ABN1IQ39</accession>
<evidence type="ECO:0000256" key="4">
    <source>
        <dbReference type="ARBA" id="ARBA00023295"/>
    </source>
</evidence>
<dbReference type="SUPFAM" id="SSF49265">
    <property type="entry name" value="Fibronectin type III"/>
    <property type="match status" value="1"/>
</dbReference>
<dbReference type="InterPro" id="IPR036116">
    <property type="entry name" value="FN3_sf"/>
</dbReference>
<dbReference type="Gene3D" id="2.60.40.10">
    <property type="entry name" value="Immunoglobulins"/>
    <property type="match status" value="3"/>
</dbReference>
<dbReference type="RefSeq" id="WP_343911934.1">
    <property type="nucleotide sequence ID" value="NZ_BAAAGE010000001.1"/>
</dbReference>
<evidence type="ECO:0000259" key="7">
    <source>
        <dbReference type="PROSITE" id="PS50853"/>
    </source>
</evidence>
<evidence type="ECO:0000256" key="1">
    <source>
        <dbReference type="ARBA" id="ARBA00022729"/>
    </source>
</evidence>
<dbReference type="Pfam" id="PF00041">
    <property type="entry name" value="fn3"/>
    <property type="match status" value="1"/>
</dbReference>
<dbReference type="Proteomes" id="UP001501758">
    <property type="component" value="Unassembled WGS sequence"/>
</dbReference>
<dbReference type="InterPro" id="IPR026444">
    <property type="entry name" value="Secre_tail"/>
</dbReference>
<keyword evidence="5" id="KW-0624">Polysaccharide degradation</keyword>
<evidence type="ECO:0000313" key="8">
    <source>
        <dbReference type="EMBL" id="GAA0718808.1"/>
    </source>
</evidence>
<dbReference type="EMBL" id="BAAAGE010000001">
    <property type="protein sequence ID" value="GAA0718808.1"/>
    <property type="molecule type" value="Genomic_DNA"/>
</dbReference>
<keyword evidence="2" id="KW-0378">Hydrolase</keyword>
<dbReference type="PANTHER" id="PTHR43739">
    <property type="entry name" value="XYLOGLUCANASE (EUROFUNG)"/>
    <property type="match status" value="1"/>
</dbReference>
<dbReference type="Gene3D" id="2.130.10.10">
    <property type="entry name" value="YVTN repeat-like/Quinoprotein amine dehydrogenase"/>
    <property type="match status" value="3"/>
</dbReference>
<dbReference type="InterPro" id="IPR003961">
    <property type="entry name" value="FN3_dom"/>
</dbReference>
<keyword evidence="4" id="KW-0326">Glycosidase</keyword>
<keyword evidence="3" id="KW-0119">Carbohydrate metabolism</keyword>
<reference evidence="8 9" key="1">
    <citation type="journal article" date="2019" name="Int. J. Syst. Evol. Microbiol.">
        <title>The Global Catalogue of Microorganisms (GCM) 10K type strain sequencing project: providing services to taxonomists for standard genome sequencing and annotation.</title>
        <authorList>
            <consortium name="The Broad Institute Genomics Platform"/>
            <consortium name="The Broad Institute Genome Sequencing Center for Infectious Disease"/>
            <person name="Wu L."/>
            <person name="Ma J."/>
        </authorList>
    </citation>
    <scope>NUCLEOTIDE SEQUENCE [LARGE SCALE GENOMIC DNA]</scope>
    <source>
        <strain evidence="8 9">JCM 15974</strain>
    </source>
</reference>
<evidence type="ECO:0000256" key="5">
    <source>
        <dbReference type="ARBA" id="ARBA00023326"/>
    </source>
</evidence>
<dbReference type="InterPro" id="IPR013783">
    <property type="entry name" value="Ig-like_fold"/>
</dbReference>
<evidence type="ECO:0000256" key="6">
    <source>
        <dbReference type="ARBA" id="ARBA00037986"/>
    </source>
</evidence>
<gene>
    <name evidence="8" type="ORF">GCM10009430_17400</name>
</gene>
<dbReference type="PROSITE" id="PS50853">
    <property type="entry name" value="FN3"/>
    <property type="match status" value="1"/>
</dbReference>
<dbReference type="InterPro" id="IPR052025">
    <property type="entry name" value="Xyloglucanase_GH74"/>
</dbReference>
<dbReference type="Pfam" id="PF16738">
    <property type="entry name" value="CBM26"/>
    <property type="match status" value="2"/>
</dbReference>
<dbReference type="SMART" id="SM00060">
    <property type="entry name" value="FN3"/>
    <property type="match status" value="1"/>
</dbReference>
<dbReference type="NCBIfam" id="TIGR04183">
    <property type="entry name" value="Por_Secre_tail"/>
    <property type="match status" value="1"/>
</dbReference>
<evidence type="ECO:0000313" key="9">
    <source>
        <dbReference type="Proteomes" id="UP001501758"/>
    </source>
</evidence>
<comment type="similarity">
    <text evidence="6">Belongs to the glycosyl hydrolase 74 family.</text>
</comment>
<dbReference type="CDD" id="cd00063">
    <property type="entry name" value="FN3"/>
    <property type="match status" value="1"/>
</dbReference>
<dbReference type="PANTHER" id="PTHR43739:SF2">
    <property type="entry name" value="OLIGOXYLOGLUCAN-REDUCING END-SPECIFIC XYLOGLUCANASE-RELATED"/>
    <property type="match status" value="1"/>
</dbReference>
<keyword evidence="1" id="KW-0732">Signal</keyword>